<organism evidence="13 14">
    <name type="scientific">Capsaspora owczarzaki (strain ATCC 30864)</name>
    <dbReference type="NCBI Taxonomy" id="595528"/>
    <lineage>
        <taxon>Eukaryota</taxon>
        <taxon>Filasterea</taxon>
        <taxon>Capsaspora</taxon>
    </lineage>
</organism>
<evidence type="ECO:0000259" key="10">
    <source>
        <dbReference type="Pfam" id="PF23878"/>
    </source>
</evidence>
<dbReference type="eggNOG" id="KOG1920">
    <property type="taxonomic scope" value="Eukaryota"/>
</dbReference>
<dbReference type="Pfam" id="PF04762">
    <property type="entry name" value="Beta-prop_ELP1_1st"/>
    <property type="match status" value="1"/>
</dbReference>
<feature type="compositionally biased region" description="Low complexity" evidence="7">
    <location>
        <begin position="1349"/>
        <end position="1370"/>
    </location>
</feature>
<dbReference type="PANTHER" id="PTHR12747">
    <property type="entry name" value="ELONGATOR COMPLEX PROTEIN 1"/>
    <property type="match status" value="1"/>
</dbReference>
<dbReference type="RefSeq" id="XP_011270689.1">
    <property type="nucleotide sequence ID" value="XM_011272387.1"/>
</dbReference>
<dbReference type="Pfam" id="PF23925">
    <property type="entry name" value="A-sol_ELP1"/>
    <property type="match status" value="1"/>
</dbReference>
<dbReference type="InterPro" id="IPR056165">
    <property type="entry name" value="Beta-prop_ELP1_2nd"/>
</dbReference>
<comment type="similarity">
    <text evidence="3">Belongs to the ELP1/IKA1 family.</text>
</comment>
<dbReference type="InterPro" id="IPR056164">
    <property type="entry name" value="Beta-prop_ELP1_1st"/>
</dbReference>
<evidence type="ECO:0000256" key="5">
    <source>
        <dbReference type="ARBA" id="ARBA00022694"/>
    </source>
</evidence>
<dbReference type="GO" id="GO:0000049">
    <property type="term" value="F:tRNA binding"/>
    <property type="evidence" value="ECO:0007669"/>
    <property type="project" value="TreeGrafter"/>
</dbReference>
<evidence type="ECO:0000259" key="8">
    <source>
        <dbReference type="Pfam" id="PF04762"/>
    </source>
</evidence>
<reference evidence="14" key="1">
    <citation type="submission" date="2011-02" db="EMBL/GenBank/DDBJ databases">
        <title>The Genome Sequence of Capsaspora owczarzaki ATCC 30864.</title>
        <authorList>
            <person name="Russ C."/>
            <person name="Cuomo C."/>
            <person name="Burger G."/>
            <person name="Gray M.W."/>
            <person name="Holland P.W.H."/>
            <person name="King N."/>
            <person name="Lang F.B.F."/>
            <person name="Roger A.J."/>
            <person name="Ruiz-Trillo I."/>
            <person name="Young S.K."/>
            <person name="Zeng Q."/>
            <person name="Gargeya S."/>
            <person name="Alvarado L."/>
            <person name="Berlin A."/>
            <person name="Chapman S.B."/>
            <person name="Chen Z."/>
            <person name="Freedman E."/>
            <person name="Gellesch M."/>
            <person name="Goldberg J."/>
            <person name="Griggs A."/>
            <person name="Gujja S."/>
            <person name="Heilman E."/>
            <person name="Heiman D."/>
            <person name="Howarth C."/>
            <person name="Mehta T."/>
            <person name="Neiman D."/>
            <person name="Pearson M."/>
            <person name="Roberts A."/>
            <person name="Saif S."/>
            <person name="Shea T."/>
            <person name="Shenoy N."/>
            <person name="Sisk P."/>
            <person name="Stolte C."/>
            <person name="Sykes S."/>
            <person name="White J."/>
            <person name="Yandava C."/>
            <person name="Haas B."/>
            <person name="Nusbaum C."/>
            <person name="Birren B."/>
        </authorList>
    </citation>
    <scope>NUCLEOTIDE SEQUENCE</scope>
    <source>
        <strain evidence="14">ATCC 30864</strain>
    </source>
</reference>
<feature type="region of interest" description="Disordered" evidence="7">
    <location>
        <begin position="1348"/>
        <end position="1385"/>
    </location>
</feature>
<dbReference type="SUPFAM" id="SSF69322">
    <property type="entry name" value="Tricorn protease domain 2"/>
    <property type="match status" value="1"/>
</dbReference>
<dbReference type="InParanoid" id="A0A0D2X4P2"/>
<dbReference type="InterPro" id="IPR015943">
    <property type="entry name" value="WD40/YVTN_repeat-like_dom_sf"/>
</dbReference>
<dbReference type="Pfam" id="PF23936">
    <property type="entry name" value="HB_ELP1"/>
    <property type="match status" value="1"/>
</dbReference>
<dbReference type="SUPFAM" id="SSF50998">
    <property type="entry name" value="Quinoprotein alcohol dehydrogenase-like"/>
    <property type="match status" value="1"/>
</dbReference>
<sequence length="1520" mass="165340">MRNLVLASQRCHPPKLDLSNVALIATDPDTDTIFGASPDGWVFAWNGAKGDWMAEAHIDWFYPPAGTTPDPQRTPVDLDRGAVAAAGAAGGAPVCLTYLPDAGLLFLALASGSIYTCNPEMQVWDAVGAVDDGLLGACWSPDHELLVLTTGASKVILMTREYDVVAESPILTDDFGEAKPVAVGWGSTDTQFGGTAGKAAVRKVTEAAQKAAIDAVTGSDKDVTAFTDDALARVSWRADGQFFVVSIKAPAASHKRILRVYNRAGVLQSTSEEVAGLEHAVSWRPSGNLIASSQRLPHRHDIVFFERNGLRHGEFTLPFGRDQVVVRELAWNADSSVLAVWLEATPIVLARLVKTASSVSNTASASKSAAAVGAAASQNKQRDAPLSCLQLWTVGNYHWYLKQEYTFGAESNGPDTRSGYISSVVWDTEDPLTVHVMCDDGQYLRMSHVTDIAISVGPRHVAASSASPTAAKHMSTVAVCDGSDLLLSHFQKMIVPPPMSSSKLPLSTCARAVSFAPDGSGRIAVLRGDGTVALFHASSPTALAAAPTLAGELAVHDIKKHASELGMHAPVRLLTWWQADLLVFVRAGTNPIAETLVAVKFDPTTYTISSVHELTLPAAQVIVRLAVDPTSGRLFVASDNGHYEEVTYSVDSGLQVTTLPFRSPTCHWVAPTTVGPDNTLLVISQSKSMGLFVNGFKLAASCNSFALHEEFVVFACSDHACRFVALSDLARIVTSGAPAVDISARLAALVHAATAASSGDHSVRRVERGSKIVAVIANDMRVVFQMPRGNLETVAPRMLALSTLRQYLDQHRYRDALEMMRKHRIDMNFAYDHNPSEFMASIDEFVRQVNHTTMINLFLTELRDEDTVISMYNTSATTAAAAAVQQADAAAQVSEYEQQQMRLRSAAVPGKTNKICDAVHAALKRLDPDKFLLSCFTALARKSPPQLETILETIKTMCASEAAKSTVQPSTPKTSSAAEALAFVIFLADVNLLFDVALGMYDFELTIVIAEQSQKDPKEYLPFIHSLQALDTHMQRFTIDRHLKRFDKAVQSLVRASAEPAVSVEERTKRASEVMPFVRKHALYRTCLAIFDLGDATHSTSALSARIGEYSRRQWLYAALDAYADYLQTQDQHEEAGLLFTRATRHSKAAHAFRKCRNWRRLFVALDRVNQQRQASVEGSPFVTEFGADRELMLFDPTERDLLELDDEHWTAHYETVAVDMARSLTERALPREAVQVLLYHTPGVNRVEDAIQILIRAQLWEDATLACYQWKRQDLIETNLEPHVEEMHDLHSTTIATLKEDIAKHTSRLLIVREQKRAAAAANVSDLGMDGEGVADDSDLYSDTTSVASMATSRSGRSASSRTSMTSTRQTGKKSQKAHNKKLRLREGSLHEEEALMEALREAIARGDAMQEEIRDLLRILVSLGRQAAASKLQESYSALLSIMRTNHPIIWPAAALSAQTAPTGPALSTAQMISLLTQQATLAASSSASSSTAAGPSASSSMVAAPVLRTLSWQMSLF</sequence>
<evidence type="ECO:0000256" key="7">
    <source>
        <dbReference type="SAM" id="MobiDB-lite"/>
    </source>
</evidence>
<evidence type="ECO:0000256" key="3">
    <source>
        <dbReference type="ARBA" id="ARBA00006086"/>
    </source>
</evidence>
<name>A0A0D2X4P2_CAPO3</name>
<feature type="domain" description="ELP1 TPR" evidence="10">
    <location>
        <begin position="1035"/>
        <end position="1163"/>
    </location>
</feature>
<dbReference type="PANTHER" id="PTHR12747:SF0">
    <property type="entry name" value="ELONGATOR COMPLEX PROTEIN 1"/>
    <property type="match status" value="1"/>
</dbReference>
<evidence type="ECO:0000313" key="13">
    <source>
        <dbReference type="EMBL" id="KJE96404.1"/>
    </source>
</evidence>
<comment type="pathway">
    <text evidence="2">tRNA modification; 5-methoxycarbonylmethyl-2-thiouridine-tRNA biosynthesis.</text>
</comment>
<dbReference type="InterPro" id="IPR006849">
    <property type="entry name" value="Elp1"/>
</dbReference>
<evidence type="ECO:0000259" key="9">
    <source>
        <dbReference type="Pfam" id="PF23797"/>
    </source>
</evidence>
<evidence type="ECO:0000313" key="14">
    <source>
        <dbReference type="Proteomes" id="UP000008743"/>
    </source>
</evidence>
<dbReference type="EMBL" id="KE346371">
    <property type="protein sequence ID" value="KJE96404.1"/>
    <property type="molecule type" value="Genomic_DNA"/>
</dbReference>
<keyword evidence="14" id="KW-1185">Reference proteome</keyword>
<keyword evidence="5" id="KW-0819">tRNA processing</keyword>
<dbReference type="Pfam" id="PF23797">
    <property type="entry name" value="Beta-prop_ELP1_2nd"/>
    <property type="match status" value="1"/>
</dbReference>
<feature type="compositionally biased region" description="Basic residues" evidence="7">
    <location>
        <begin position="1372"/>
        <end position="1385"/>
    </location>
</feature>
<feature type="domain" description="ELP1 N-terminal second beta-propeller" evidence="9">
    <location>
        <begin position="479"/>
        <end position="773"/>
    </location>
</feature>
<feature type="domain" description="ELP1 alpha-solenoid" evidence="11">
    <location>
        <begin position="797"/>
        <end position="1027"/>
    </location>
</feature>
<evidence type="ECO:0000256" key="4">
    <source>
        <dbReference type="ARBA" id="ARBA00022490"/>
    </source>
</evidence>
<evidence type="ECO:0000256" key="6">
    <source>
        <dbReference type="ARBA" id="ARBA00029535"/>
    </source>
</evidence>
<keyword evidence="4" id="KW-0963">Cytoplasm</keyword>
<proteinExistence type="inferred from homology"/>
<dbReference type="Proteomes" id="UP000008743">
    <property type="component" value="Unassembled WGS sequence"/>
</dbReference>
<protein>
    <recommendedName>
        <fullName evidence="6">Elongator complex protein 1</fullName>
    </recommendedName>
</protein>
<evidence type="ECO:0000256" key="2">
    <source>
        <dbReference type="ARBA" id="ARBA00005043"/>
    </source>
</evidence>
<dbReference type="InterPro" id="IPR056166">
    <property type="entry name" value="TPR_ELP1"/>
</dbReference>
<evidence type="ECO:0000259" key="11">
    <source>
        <dbReference type="Pfam" id="PF23925"/>
    </source>
</evidence>
<dbReference type="PhylomeDB" id="A0A0D2X4P2"/>
<dbReference type="Pfam" id="PF23878">
    <property type="entry name" value="TPR_ELP1"/>
    <property type="match status" value="1"/>
</dbReference>
<dbReference type="GO" id="GO:0002926">
    <property type="term" value="P:tRNA wobble base 5-methoxycarbonylmethyl-2-thiouridinylation"/>
    <property type="evidence" value="ECO:0007669"/>
    <property type="project" value="TreeGrafter"/>
</dbReference>
<dbReference type="OrthoDB" id="40048at2759"/>
<dbReference type="STRING" id="595528.A0A0D2X4P2"/>
<dbReference type="FunCoup" id="A0A0D2X4P2">
    <property type="interactions" value="425"/>
</dbReference>
<evidence type="ECO:0000256" key="1">
    <source>
        <dbReference type="ARBA" id="ARBA00004496"/>
    </source>
</evidence>
<dbReference type="InterPro" id="IPR056167">
    <property type="entry name" value="A-sol_ELP1"/>
</dbReference>
<feature type="domain" description="ELP1 first N-terminal beta-propeller" evidence="8">
    <location>
        <begin position="95"/>
        <end position="412"/>
    </location>
</feature>
<dbReference type="Gene3D" id="2.130.10.10">
    <property type="entry name" value="YVTN repeat-like/Quinoprotein amine dehydrogenase"/>
    <property type="match status" value="1"/>
</dbReference>
<comment type="subcellular location">
    <subcellularLocation>
        <location evidence="1">Cytoplasm</location>
    </subcellularLocation>
</comment>
<dbReference type="UniPathway" id="UPA00988"/>
<dbReference type="GO" id="GO:0005829">
    <property type="term" value="C:cytosol"/>
    <property type="evidence" value="ECO:0007669"/>
    <property type="project" value="TreeGrafter"/>
</dbReference>
<accession>A0A0D2X4P2</accession>
<dbReference type="GO" id="GO:0033588">
    <property type="term" value="C:elongator holoenzyme complex"/>
    <property type="evidence" value="ECO:0007669"/>
    <property type="project" value="InterPro"/>
</dbReference>
<dbReference type="InterPro" id="IPR056169">
    <property type="entry name" value="HB_ELP1"/>
</dbReference>
<dbReference type="InterPro" id="IPR011047">
    <property type="entry name" value="Quinoprotein_ADH-like_sf"/>
</dbReference>
<gene>
    <name evidence="13" type="ORF">CAOG_009002</name>
</gene>
<evidence type="ECO:0000259" key="12">
    <source>
        <dbReference type="Pfam" id="PF23936"/>
    </source>
</evidence>
<feature type="domain" description="ELP1 three-helical bundle" evidence="12">
    <location>
        <begin position="1275"/>
        <end position="1450"/>
    </location>
</feature>